<feature type="compositionally biased region" description="Basic and acidic residues" evidence="1">
    <location>
        <begin position="254"/>
        <end position="265"/>
    </location>
</feature>
<dbReference type="PANTHER" id="PTHR10933">
    <property type="entry name" value="IMMUNOGLOBULIN-BINDING PROTEIN 1"/>
    <property type="match status" value="1"/>
</dbReference>
<name>A0A1R2D143_9CILI</name>
<dbReference type="GO" id="GO:0009966">
    <property type="term" value="P:regulation of signal transduction"/>
    <property type="evidence" value="ECO:0007669"/>
    <property type="project" value="InterPro"/>
</dbReference>
<evidence type="ECO:0000256" key="1">
    <source>
        <dbReference type="SAM" id="MobiDB-lite"/>
    </source>
</evidence>
<organism evidence="2 3">
    <name type="scientific">Stentor coeruleus</name>
    <dbReference type="NCBI Taxonomy" id="5963"/>
    <lineage>
        <taxon>Eukaryota</taxon>
        <taxon>Sar</taxon>
        <taxon>Alveolata</taxon>
        <taxon>Ciliophora</taxon>
        <taxon>Postciliodesmatophora</taxon>
        <taxon>Heterotrichea</taxon>
        <taxon>Heterotrichida</taxon>
        <taxon>Stentoridae</taxon>
        <taxon>Stentor</taxon>
    </lineage>
</organism>
<keyword evidence="3" id="KW-1185">Reference proteome</keyword>
<evidence type="ECO:0000313" key="2">
    <source>
        <dbReference type="EMBL" id="OMJ94978.1"/>
    </source>
</evidence>
<protein>
    <recommendedName>
        <fullName evidence="4">TAP42-like family protein</fullName>
    </recommendedName>
</protein>
<feature type="region of interest" description="Disordered" evidence="1">
    <location>
        <begin position="254"/>
        <end position="306"/>
    </location>
</feature>
<gene>
    <name evidence="2" type="ORF">SteCoe_1670</name>
</gene>
<sequence>MATLYSHYRQLKKYYQDFENFKDLTDENIQQSLKLAESLKNTIRREALFSSNELLEDVPTENIPLILVPYYQACITIKIQDLERRKTNLEFAESYIDEFLNCLDEYRLTPEAFKEKRKNPSPASREEKILTFKAKKELENSIKAMEGQNLEDCRDLYVKELELAAIQSLEHLDFIKLEMQMISMRDMPRPEPKPYKPPTVVKIDESNVHMMPRIISGTQDLVNIKQTMKEQVFTNRNAPSMTIEEYGEWAKKEMEMREAQTKKMQAEQPEYDSDEEEQREEKRKKDSEWDNWKDDHEKGAGNRGGR</sequence>
<dbReference type="PANTHER" id="PTHR10933:SF9">
    <property type="entry name" value="IMMUNOGLOBULIN-BINDING PROTEIN 1"/>
    <property type="match status" value="1"/>
</dbReference>
<reference evidence="2 3" key="1">
    <citation type="submission" date="2016-11" db="EMBL/GenBank/DDBJ databases">
        <title>The macronuclear genome of Stentor coeruleus: a giant cell with tiny introns.</title>
        <authorList>
            <person name="Slabodnick M."/>
            <person name="Ruby J.G."/>
            <person name="Reiff S.B."/>
            <person name="Swart E.C."/>
            <person name="Gosai S."/>
            <person name="Prabakaran S."/>
            <person name="Witkowska E."/>
            <person name="Larue G.E."/>
            <person name="Fisher S."/>
            <person name="Freeman R.M."/>
            <person name="Gunawardena J."/>
            <person name="Chu W."/>
            <person name="Stover N.A."/>
            <person name="Gregory B.D."/>
            <person name="Nowacki M."/>
            <person name="Derisi J."/>
            <person name="Roy S.W."/>
            <person name="Marshall W.F."/>
            <person name="Sood P."/>
        </authorList>
    </citation>
    <scope>NUCLEOTIDE SEQUENCE [LARGE SCALE GENOMIC DNA]</scope>
    <source>
        <strain evidence="2">WM001</strain>
    </source>
</reference>
<dbReference type="GO" id="GO:0035303">
    <property type="term" value="P:regulation of dephosphorylation"/>
    <property type="evidence" value="ECO:0007669"/>
    <property type="project" value="TreeGrafter"/>
</dbReference>
<evidence type="ECO:0000313" key="3">
    <source>
        <dbReference type="Proteomes" id="UP000187209"/>
    </source>
</evidence>
<dbReference type="Pfam" id="PF04177">
    <property type="entry name" value="TAP42"/>
    <property type="match status" value="1"/>
</dbReference>
<dbReference type="Gene3D" id="1.25.40.540">
    <property type="entry name" value="TAP42-like family"/>
    <property type="match status" value="1"/>
</dbReference>
<dbReference type="InterPro" id="IPR038511">
    <property type="entry name" value="TAP42/TAP46-like_sf"/>
</dbReference>
<dbReference type="AlphaFoldDB" id="A0A1R2D143"/>
<dbReference type="OrthoDB" id="10261753at2759"/>
<feature type="compositionally biased region" description="Basic and acidic residues" evidence="1">
    <location>
        <begin position="279"/>
        <end position="300"/>
    </location>
</feature>
<dbReference type="GO" id="GO:0005829">
    <property type="term" value="C:cytosol"/>
    <property type="evidence" value="ECO:0007669"/>
    <property type="project" value="TreeGrafter"/>
</dbReference>
<dbReference type="InterPro" id="IPR007304">
    <property type="entry name" value="TAP46-like"/>
</dbReference>
<feature type="compositionally biased region" description="Acidic residues" evidence="1">
    <location>
        <begin position="269"/>
        <end position="278"/>
    </location>
</feature>
<dbReference type="EMBL" id="MPUH01000018">
    <property type="protein sequence ID" value="OMJ94978.1"/>
    <property type="molecule type" value="Genomic_DNA"/>
</dbReference>
<accession>A0A1R2D143</accession>
<comment type="caution">
    <text evidence="2">The sequence shown here is derived from an EMBL/GenBank/DDBJ whole genome shotgun (WGS) entry which is preliminary data.</text>
</comment>
<dbReference type="GO" id="GO:0051721">
    <property type="term" value="F:protein phosphatase 2A binding"/>
    <property type="evidence" value="ECO:0007669"/>
    <property type="project" value="TreeGrafter"/>
</dbReference>
<proteinExistence type="predicted"/>
<dbReference type="Proteomes" id="UP000187209">
    <property type="component" value="Unassembled WGS sequence"/>
</dbReference>
<evidence type="ECO:0008006" key="4">
    <source>
        <dbReference type="Google" id="ProtNLM"/>
    </source>
</evidence>